<dbReference type="InterPro" id="IPR036869">
    <property type="entry name" value="J_dom_sf"/>
</dbReference>
<dbReference type="PRINTS" id="PR00625">
    <property type="entry name" value="JDOMAIN"/>
</dbReference>
<dbReference type="Gene3D" id="1.10.287.110">
    <property type="entry name" value="DnaJ domain"/>
    <property type="match status" value="1"/>
</dbReference>
<dbReference type="PROSITE" id="PS00636">
    <property type="entry name" value="DNAJ_1"/>
    <property type="match status" value="1"/>
</dbReference>
<evidence type="ECO:0000313" key="3">
    <source>
        <dbReference type="Proteomes" id="UP001632038"/>
    </source>
</evidence>
<dbReference type="InterPro" id="IPR018253">
    <property type="entry name" value="DnaJ_domain_CS"/>
</dbReference>
<feature type="domain" description="J" evidence="1">
    <location>
        <begin position="69"/>
        <end position="137"/>
    </location>
</feature>
<dbReference type="AlphaFoldDB" id="A0ABD3DWE6"/>
<gene>
    <name evidence="2" type="ORF">CASFOL_011557</name>
</gene>
<sequence>MANFTHLHRLICRHRRSITSIQAGFPCDRYVNDVVSSPYLLLMYPSFSGKRWLSTNAYKEPPPDFARMSAYDILGVSQTSTSAEIKASFRKLAKETHPDLAHSQNHSSYASQKFIQILAAYEILSDSTKRSHYDRHISSQTNPVERRSKQDTVIFNYTNRVHPPKQMEVVEWLKWYRHAINDILSERRVTAGSGYFDDLEMDFYSAVRAAYYGPEIQSTELLPDRFEAEERSSQSTSEVLHLVSGRDLFGMVCLPDKKPQISHAYTEKLIPPSLDSIPLTDKDCISSDSYRDLELHVSGRVIAVATRNRPKSLDANEDEDSQDQINIYLTSVGSRIHLGVIKGLGTTSEEGNCYVYDQMGVKTHMIMKHRTLLVRHLHWFRIGEKISICECRCTRARLPPSKFWLFEPRSAMHDIGGWYIETFGRDNKGKNVPSQRYWDGLDADANCEENLHPAMYLLALAYRTLDIEVLRRGKETIKDKVEAKMSRVLSWRKKVT</sequence>
<dbReference type="EMBL" id="JAVIJP010000013">
    <property type="protein sequence ID" value="KAL3646377.1"/>
    <property type="molecule type" value="Genomic_DNA"/>
</dbReference>
<dbReference type="CDD" id="cd06257">
    <property type="entry name" value="DnaJ"/>
    <property type="match status" value="1"/>
</dbReference>
<dbReference type="PANTHER" id="PTHR45286">
    <property type="entry name" value="CHAPERONE DNAJ-DOMAIN SUPERFAMILY PROTEIN"/>
    <property type="match status" value="1"/>
</dbReference>
<evidence type="ECO:0000313" key="2">
    <source>
        <dbReference type="EMBL" id="KAL3646377.1"/>
    </source>
</evidence>
<dbReference type="SMART" id="SM00271">
    <property type="entry name" value="DnaJ"/>
    <property type="match status" value="1"/>
</dbReference>
<accession>A0ABD3DWE6</accession>
<proteinExistence type="predicted"/>
<dbReference type="Pfam" id="PF00226">
    <property type="entry name" value="DnaJ"/>
    <property type="match status" value="1"/>
</dbReference>
<reference evidence="3" key="1">
    <citation type="journal article" date="2024" name="IScience">
        <title>Strigolactones Initiate the Formation of Haustorium-like Structures in Castilleja.</title>
        <authorList>
            <person name="Buerger M."/>
            <person name="Peterson D."/>
            <person name="Chory J."/>
        </authorList>
    </citation>
    <scope>NUCLEOTIDE SEQUENCE [LARGE SCALE GENOMIC DNA]</scope>
</reference>
<dbReference type="PANTHER" id="PTHR45286:SF1">
    <property type="entry name" value="CHAPERONE DNAJ-DOMAIN SUPERFAMILY PROTEIN"/>
    <property type="match status" value="1"/>
</dbReference>
<organism evidence="2 3">
    <name type="scientific">Castilleja foliolosa</name>
    <dbReference type="NCBI Taxonomy" id="1961234"/>
    <lineage>
        <taxon>Eukaryota</taxon>
        <taxon>Viridiplantae</taxon>
        <taxon>Streptophyta</taxon>
        <taxon>Embryophyta</taxon>
        <taxon>Tracheophyta</taxon>
        <taxon>Spermatophyta</taxon>
        <taxon>Magnoliopsida</taxon>
        <taxon>eudicotyledons</taxon>
        <taxon>Gunneridae</taxon>
        <taxon>Pentapetalae</taxon>
        <taxon>asterids</taxon>
        <taxon>lamiids</taxon>
        <taxon>Lamiales</taxon>
        <taxon>Orobanchaceae</taxon>
        <taxon>Pedicularideae</taxon>
        <taxon>Castillejinae</taxon>
        <taxon>Castilleja</taxon>
    </lineage>
</organism>
<dbReference type="SUPFAM" id="SSF46565">
    <property type="entry name" value="Chaperone J-domain"/>
    <property type="match status" value="1"/>
</dbReference>
<dbReference type="PROSITE" id="PS50076">
    <property type="entry name" value="DNAJ_2"/>
    <property type="match status" value="1"/>
</dbReference>
<protein>
    <recommendedName>
        <fullName evidence="1">J domain-containing protein</fullName>
    </recommendedName>
</protein>
<dbReference type="Proteomes" id="UP001632038">
    <property type="component" value="Unassembled WGS sequence"/>
</dbReference>
<name>A0ABD3DWE6_9LAMI</name>
<keyword evidence="3" id="KW-1185">Reference proteome</keyword>
<comment type="caution">
    <text evidence="2">The sequence shown here is derived from an EMBL/GenBank/DDBJ whole genome shotgun (WGS) entry which is preliminary data.</text>
</comment>
<dbReference type="InterPro" id="IPR001623">
    <property type="entry name" value="DnaJ_domain"/>
</dbReference>
<evidence type="ECO:0000259" key="1">
    <source>
        <dbReference type="PROSITE" id="PS50076"/>
    </source>
</evidence>